<gene>
    <name evidence="1" type="ORF">OCV47_10685</name>
</gene>
<protein>
    <submittedName>
        <fullName evidence="1">Helix-turn-helix domain-containing protein</fullName>
    </submittedName>
</protein>
<dbReference type="RefSeq" id="WP_262655077.1">
    <property type="nucleotide sequence ID" value="NZ_JAOQKE010000013.1"/>
</dbReference>
<evidence type="ECO:0000313" key="2">
    <source>
        <dbReference type="Proteomes" id="UP001652338"/>
    </source>
</evidence>
<keyword evidence="2" id="KW-1185">Reference proteome</keyword>
<comment type="caution">
    <text evidence="1">The sequence shown here is derived from an EMBL/GenBank/DDBJ whole genome shotgun (WGS) entry which is preliminary data.</text>
</comment>
<sequence length="107" mass="12557">MRSLAQIFRVERTKNYTVMSNHHFKNKNLTLKAKGLLSLMLSLPDDWNYNMQGLATLSRDGIDSVRSAIKELEHHGYVERHRLRNEYGFYGDTEYIIREVPLGEEND</sequence>
<accession>A0ABT2SNF9</accession>
<organism evidence="1 2">
    <name type="scientific">Muricoprocola aceti</name>
    <dbReference type="NCBI Taxonomy" id="2981772"/>
    <lineage>
        <taxon>Bacteria</taxon>
        <taxon>Bacillati</taxon>
        <taxon>Bacillota</taxon>
        <taxon>Clostridia</taxon>
        <taxon>Lachnospirales</taxon>
        <taxon>Lachnospiraceae</taxon>
        <taxon>Muricoprocola</taxon>
    </lineage>
</organism>
<dbReference type="EMBL" id="JAOQKE010000013">
    <property type="protein sequence ID" value="MCU6725810.1"/>
    <property type="molecule type" value="Genomic_DNA"/>
</dbReference>
<evidence type="ECO:0000313" key="1">
    <source>
        <dbReference type="EMBL" id="MCU6725810.1"/>
    </source>
</evidence>
<reference evidence="1 2" key="1">
    <citation type="journal article" date="2021" name="ISME Commun">
        <title>Automated analysis of genomic sequences facilitates high-throughput and comprehensive description of bacteria.</title>
        <authorList>
            <person name="Hitch T.C.A."/>
        </authorList>
    </citation>
    <scope>NUCLEOTIDE SEQUENCE [LARGE SCALE GENOMIC DNA]</scope>
    <source>
        <strain evidence="1 2">Sanger_29</strain>
    </source>
</reference>
<proteinExistence type="predicted"/>
<name>A0ABT2SNF9_9FIRM</name>
<dbReference type="Pfam" id="PF13730">
    <property type="entry name" value="HTH_36"/>
    <property type="match status" value="1"/>
</dbReference>
<dbReference type="Proteomes" id="UP001652338">
    <property type="component" value="Unassembled WGS sequence"/>
</dbReference>